<dbReference type="EMBL" id="ML977344">
    <property type="protein sequence ID" value="KAF2109037.1"/>
    <property type="molecule type" value="Genomic_DNA"/>
</dbReference>
<dbReference type="AlphaFoldDB" id="A0A6A5YRI8"/>
<name>A0A6A5YRI8_9PLEO</name>
<keyword evidence="6" id="KW-1185">Reference proteome</keyword>
<dbReference type="PANTHER" id="PTHR31001">
    <property type="entry name" value="UNCHARACTERIZED TRANSCRIPTIONAL REGULATORY PROTEIN"/>
    <property type="match status" value="1"/>
</dbReference>
<keyword evidence="2" id="KW-0479">Metal-binding</keyword>
<dbReference type="CDD" id="cd00067">
    <property type="entry name" value="GAL4"/>
    <property type="match status" value="1"/>
</dbReference>
<evidence type="ECO:0000256" key="2">
    <source>
        <dbReference type="ARBA" id="ARBA00022723"/>
    </source>
</evidence>
<dbReference type="InterPro" id="IPR036864">
    <property type="entry name" value="Zn2-C6_fun-type_DNA-bd_sf"/>
</dbReference>
<dbReference type="Gene3D" id="4.10.240.10">
    <property type="entry name" value="Zn(2)-C6 fungal-type DNA-binding domain"/>
    <property type="match status" value="1"/>
</dbReference>
<evidence type="ECO:0000256" key="3">
    <source>
        <dbReference type="ARBA" id="ARBA00023242"/>
    </source>
</evidence>
<protein>
    <recommendedName>
        <fullName evidence="4">Zn(2)-C6 fungal-type domain-containing protein</fullName>
    </recommendedName>
</protein>
<dbReference type="InterPro" id="IPR007219">
    <property type="entry name" value="XnlR_reg_dom"/>
</dbReference>
<dbReference type="PANTHER" id="PTHR31001:SF90">
    <property type="entry name" value="CENTROMERE DNA-BINDING PROTEIN COMPLEX CBF3 SUBUNIT B"/>
    <property type="match status" value="1"/>
</dbReference>
<evidence type="ECO:0000256" key="1">
    <source>
        <dbReference type="ARBA" id="ARBA00004123"/>
    </source>
</evidence>
<evidence type="ECO:0000313" key="6">
    <source>
        <dbReference type="Proteomes" id="UP000799770"/>
    </source>
</evidence>
<dbReference type="Pfam" id="PF00172">
    <property type="entry name" value="Zn_clus"/>
    <property type="match status" value="1"/>
</dbReference>
<evidence type="ECO:0000313" key="5">
    <source>
        <dbReference type="EMBL" id="KAF2109037.1"/>
    </source>
</evidence>
<reference evidence="5" key="1">
    <citation type="journal article" date="2020" name="Stud. Mycol.">
        <title>101 Dothideomycetes genomes: a test case for predicting lifestyles and emergence of pathogens.</title>
        <authorList>
            <person name="Haridas S."/>
            <person name="Albert R."/>
            <person name="Binder M."/>
            <person name="Bloem J."/>
            <person name="Labutti K."/>
            <person name="Salamov A."/>
            <person name="Andreopoulos B."/>
            <person name="Baker S."/>
            <person name="Barry K."/>
            <person name="Bills G."/>
            <person name="Bluhm B."/>
            <person name="Cannon C."/>
            <person name="Castanera R."/>
            <person name="Culley D."/>
            <person name="Daum C."/>
            <person name="Ezra D."/>
            <person name="Gonzalez J."/>
            <person name="Henrissat B."/>
            <person name="Kuo A."/>
            <person name="Liang C."/>
            <person name="Lipzen A."/>
            <person name="Lutzoni F."/>
            <person name="Magnuson J."/>
            <person name="Mondo S."/>
            <person name="Nolan M."/>
            <person name="Ohm R."/>
            <person name="Pangilinan J."/>
            <person name="Park H.-J."/>
            <person name="Ramirez L."/>
            <person name="Alfaro M."/>
            <person name="Sun H."/>
            <person name="Tritt A."/>
            <person name="Yoshinaga Y."/>
            <person name="Zwiers L.-H."/>
            <person name="Turgeon B."/>
            <person name="Goodwin S."/>
            <person name="Spatafora J."/>
            <person name="Crous P."/>
            <person name="Grigoriev I."/>
        </authorList>
    </citation>
    <scope>NUCLEOTIDE SEQUENCE</scope>
    <source>
        <strain evidence="5">CBS 627.86</strain>
    </source>
</reference>
<dbReference type="GO" id="GO:0008270">
    <property type="term" value="F:zinc ion binding"/>
    <property type="evidence" value="ECO:0007669"/>
    <property type="project" value="InterPro"/>
</dbReference>
<keyword evidence="3" id="KW-0539">Nucleus</keyword>
<dbReference type="OrthoDB" id="3014581at2759"/>
<dbReference type="InterPro" id="IPR001138">
    <property type="entry name" value="Zn2Cys6_DnaBD"/>
</dbReference>
<dbReference type="CDD" id="cd12148">
    <property type="entry name" value="fungal_TF_MHR"/>
    <property type="match status" value="1"/>
</dbReference>
<dbReference type="Proteomes" id="UP000799770">
    <property type="component" value="Unassembled WGS sequence"/>
</dbReference>
<proteinExistence type="predicted"/>
<dbReference type="GO" id="GO:0000981">
    <property type="term" value="F:DNA-binding transcription factor activity, RNA polymerase II-specific"/>
    <property type="evidence" value="ECO:0007669"/>
    <property type="project" value="InterPro"/>
</dbReference>
<feature type="domain" description="Zn(2)-C6 fungal-type" evidence="4">
    <location>
        <begin position="17"/>
        <end position="46"/>
    </location>
</feature>
<dbReference type="GO" id="GO:0003677">
    <property type="term" value="F:DNA binding"/>
    <property type="evidence" value="ECO:0007669"/>
    <property type="project" value="InterPro"/>
</dbReference>
<dbReference type="GO" id="GO:0005634">
    <property type="term" value="C:nucleus"/>
    <property type="evidence" value="ECO:0007669"/>
    <property type="project" value="UniProtKB-SubCell"/>
</dbReference>
<organism evidence="5 6">
    <name type="scientific">Lophiotrema nucula</name>
    <dbReference type="NCBI Taxonomy" id="690887"/>
    <lineage>
        <taxon>Eukaryota</taxon>
        <taxon>Fungi</taxon>
        <taxon>Dikarya</taxon>
        <taxon>Ascomycota</taxon>
        <taxon>Pezizomycotina</taxon>
        <taxon>Dothideomycetes</taxon>
        <taxon>Pleosporomycetidae</taxon>
        <taxon>Pleosporales</taxon>
        <taxon>Lophiotremataceae</taxon>
        <taxon>Lophiotrema</taxon>
    </lineage>
</organism>
<evidence type="ECO:0000259" key="4">
    <source>
        <dbReference type="PROSITE" id="PS50048"/>
    </source>
</evidence>
<dbReference type="SUPFAM" id="SSF57701">
    <property type="entry name" value="Zn2/Cys6 DNA-binding domain"/>
    <property type="match status" value="1"/>
</dbReference>
<dbReference type="GO" id="GO:0006351">
    <property type="term" value="P:DNA-templated transcription"/>
    <property type="evidence" value="ECO:0007669"/>
    <property type="project" value="InterPro"/>
</dbReference>
<dbReference type="PROSITE" id="PS00463">
    <property type="entry name" value="ZN2_CY6_FUNGAL_1"/>
    <property type="match status" value="1"/>
</dbReference>
<comment type="subcellular location">
    <subcellularLocation>
        <location evidence="1">Nucleus</location>
    </subcellularLocation>
</comment>
<gene>
    <name evidence="5" type="ORF">BDV96DRAFT_605125</name>
</gene>
<sequence length="725" mass="80934">MPKEPPKQSIPRQRPVSCRFCRTRKLRCSRDVPCSNCVARGLKCDLEDAVRPSASSPLASDPEVLRRLERLETLLLSQRAELEKNSRLSLELPGSESPVSHSRIACLTPLSPEIQNIDNDVAWLESIYTGHNLSHSQIPLTQIVFKICQVRHIATAQPYVISDEGVPSRCIWLPQYEEAKVLLNKYRQVAYHLAFVTDIRSLPSMLDEVYSDIAQQRQVQPGYAILLLAIFAGAAHSWIRPETSQGVLSTLADALQLSAIWIKATEDVMDVAYRSANVSIEAVQGLVMLFYLVAHMEGVTPRCRSLFSAAIQVSRDLGLHRIDHPSNADNANSIGAEMGRRVWWYVCATDWTIAARFTGVSEGVYTCHPRHMITRKPLHIDDSDLIDGSMGHLERPLSVPTSMSYSLLRIRLAEISRNSIDRNPLSAAMHSAPSVNDIWDIDTELQMLLNDFQPYLTMSKEQLISTYGMTDARANDFVHHGNMLHFMVYAQRCKLHLPYFARGFVEASFASSREVCVRTARLIIQVEPRYQRSAALLRIRCKFGGLIVGVFMASIVLLMDLCVNRSAPGHEQRRSEVAEAFRILEDAKNESEMTARFVDSLMHILRKHKMVSPQSTCQSTNNSNITTLTSKPPLLSSTTTEYIQPTLSEGYRVASEILQAPPTNAIAALDGSGNGANTHVPAYNTIPNPEDLPYFSEFTAGFAFGVDPGSFDWNNILSDLGTSFI</sequence>
<dbReference type="Pfam" id="PF04082">
    <property type="entry name" value="Fungal_trans"/>
    <property type="match status" value="1"/>
</dbReference>
<dbReference type="PROSITE" id="PS50048">
    <property type="entry name" value="ZN2_CY6_FUNGAL_2"/>
    <property type="match status" value="1"/>
</dbReference>
<accession>A0A6A5YRI8</accession>
<dbReference type="InterPro" id="IPR050613">
    <property type="entry name" value="Sec_Metabolite_Reg"/>
</dbReference>
<dbReference type="SMART" id="SM00066">
    <property type="entry name" value="GAL4"/>
    <property type="match status" value="1"/>
</dbReference>